<keyword evidence="3" id="KW-0732">Signal</keyword>
<keyword evidence="7" id="KW-1185">Reference proteome</keyword>
<reference evidence="6 7" key="1">
    <citation type="journal article" date="2020" name="ISME J.">
        <title>Uncovering the hidden diversity of litter-decomposition mechanisms in mushroom-forming fungi.</title>
        <authorList>
            <person name="Floudas D."/>
            <person name="Bentzer J."/>
            <person name="Ahren D."/>
            <person name="Johansson T."/>
            <person name="Persson P."/>
            <person name="Tunlid A."/>
        </authorList>
    </citation>
    <scope>NUCLEOTIDE SEQUENCE [LARGE SCALE GENOMIC DNA]</scope>
    <source>
        <strain evidence="6 7">CBS 406.79</strain>
    </source>
</reference>
<dbReference type="Proteomes" id="UP000518752">
    <property type="component" value="Unassembled WGS sequence"/>
</dbReference>
<proteinExistence type="predicted"/>
<feature type="transmembrane region" description="Helical" evidence="2">
    <location>
        <begin position="703"/>
        <end position="725"/>
    </location>
</feature>
<feature type="signal peptide" evidence="3">
    <location>
        <begin position="1"/>
        <end position="19"/>
    </location>
</feature>
<gene>
    <name evidence="6" type="ORF">D9757_014339</name>
</gene>
<feature type="region of interest" description="Disordered" evidence="1">
    <location>
        <begin position="730"/>
        <end position="763"/>
    </location>
</feature>
<dbReference type="AlphaFoldDB" id="A0A8H5FRK7"/>
<evidence type="ECO:0000259" key="4">
    <source>
        <dbReference type="Pfam" id="PF16335"/>
    </source>
</evidence>
<dbReference type="Pfam" id="PF17168">
    <property type="entry name" value="DUF5127"/>
    <property type="match status" value="1"/>
</dbReference>
<keyword evidence="2" id="KW-0812">Transmembrane</keyword>
<feature type="domain" description="Glutaminase A N-terminal" evidence="5">
    <location>
        <begin position="104"/>
        <end position="346"/>
    </location>
</feature>
<feature type="domain" description="Glutaminase A central" evidence="4">
    <location>
        <begin position="351"/>
        <end position="677"/>
    </location>
</feature>
<dbReference type="InterPro" id="IPR052743">
    <property type="entry name" value="Glutaminase_GtaA"/>
</dbReference>
<dbReference type="Pfam" id="PF16335">
    <property type="entry name" value="GtaA_6_Hairpin"/>
    <property type="match status" value="1"/>
</dbReference>
<evidence type="ECO:0000256" key="2">
    <source>
        <dbReference type="SAM" id="Phobius"/>
    </source>
</evidence>
<evidence type="ECO:0000313" key="6">
    <source>
        <dbReference type="EMBL" id="KAF5347035.1"/>
    </source>
</evidence>
<feature type="compositionally biased region" description="Basic and acidic residues" evidence="1">
    <location>
        <begin position="816"/>
        <end position="827"/>
    </location>
</feature>
<dbReference type="PANTHER" id="PTHR31987:SF1">
    <property type="entry name" value="GLUTAMINASE A"/>
    <property type="match status" value="1"/>
</dbReference>
<feature type="compositionally biased region" description="Polar residues" evidence="1">
    <location>
        <begin position="846"/>
        <end position="865"/>
    </location>
</feature>
<feature type="chain" id="PRO_5034408869" description="DUF1793-domain-containing protein" evidence="3">
    <location>
        <begin position="20"/>
        <end position="898"/>
    </location>
</feature>
<organism evidence="6 7">
    <name type="scientific">Collybiopsis confluens</name>
    <dbReference type="NCBI Taxonomy" id="2823264"/>
    <lineage>
        <taxon>Eukaryota</taxon>
        <taxon>Fungi</taxon>
        <taxon>Dikarya</taxon>
        <taxon>Basidiomycota</taxon>
        <taxon>Agaricomycotina</taxon>
        <taxon>Agaricomycetes</taxon>
        <taxon>Agaricomycetidae</taxon>
        <taxon>Agaricales</taxon>
        <taxon>Marasmiineae</taxon>
        <taxon>Omphalotaceae</taxon>
        <taxon>Collybiopsis</taxon>
    </lineage>
</organism>
<evidence type="ECO:0000256" key="1">
    <source>
        <dbReference type="SAM" id="MobiDB-lite"/>
    </source>
</evidence>
<accession>A0A8H5FRK7</accession>
<keyword evidence="2" id="KW-1133">Transmembrane helix</keyword>
<keyword evidence="2" id="KW-0472">Membrane</keyword>
<dbReference type="PANTHER" id="PTHR31987">
    <property type="entry name" value="GLUTAMINASE A-RELATED"/>
    <property type="match status" value="1"/>
</dbReference>
<evidence type="ECO:0000313" key="7">
    <source>
        <dbReference type="Proteomes" id="UP000518752"/>
    </source>
</evidence>
<sequence>MFRLTLAALASWSFLAVAAQSIQPPAIPLAVRSPYLQSYLRHTSTTEQSNLWPNFWTNHTLGWTGLVRVDNALYTWLGQPGSLMLNNGTKLNNAAFNGYQVTPTRSVLRLTAGNMNINVTFLSPIEPSDLVLQSFPFSYIYFEASSNDENSHSVQVYQDISGEWLSNDIKNIMQWNTTAVQNTTTLYHEAQRLPFQFIEENDMAEDGVVYHVTNTGSGVTYQSGEDTILRSGFLNNGTLSNTQDTINRAISEQVCVVPSNTYRLTFCADLGNITSTSTSSPLVWGIGLVRSPDIMYATTTGNQTRRPYFFTKYESGGVPTAIVDFMSDAQNALQRSINLDNRIVSDASAISNDYVDVVSLATRQMNKSDVLIFMKDLGILIEILYAALPSILYINASWAGYLLEPLLAYQSSPLYSQEFAAKDLGNRFPYAEGNNAPAALDGIEDVGDMVIMVWAHARFSGDVPFLFAGRSTPLLTTPSFDDPLTPNESLSADGLTSPNQTNLAIKGILAIRTMAEISTTVGESDDGQKYGNLAASLVSQWETLAGSSGHLTSTYEVTSSWGLMYNLYYDKLFGFGLVSDTQTTWYSNALSAAPTFGFAFDTNENANEASVAKSHWTLLTAGTVTDNGTRNSLVSQVRSAAANSKSFTVLPTTYGTSDASVIGGAASPAQGAMYSLLALNLSKKTVSATSLGSGKKSSNNARAIAGGVVGGLAALALLSLGILFYRRHRRGGKGGVKHSDETSSGSFSMMSRPRKKHRTSNSVSQELMDAYRIEAYPLTPGLTTSPDAHIATGPTPTRQRPSPGGDITPYDITNRGGEREDGSEQQRPRMGPLPAKMTSGAGAPRSESSTRVGGRTPSVSETGSSAIAAELRGQVENLRREMDEMRMQTQYEPPPEYE</sequence>
<evidence type="ECO:0000259" key="5">
    <source>
        <dbReference type="Pfam" id="PF17168"/>
    </source>
</evidence>
<protein>
    <recommendedName>
        <fullName evidence="8">DUF1793-domain-containing protein</fullName>
    </recommendedName>
</protein>
<evidence type="ECO:0000256" key="3">
    <source>
        <dbReference type="SAM" id="SignalP"/>
    </source>
</evidence>
<dbReference type="InterPro" id="IPR033433">
    <property type="entry name" value="GtaA_N"/>
</dbReference>
<name>A0A8H5FRK7_9AGAR</name>
<dbReference type="OrthoDB" id="3918848at2759"/>
<evidence type="ECO:0008006" key="8">
    <source>
        <dbReference type="Google" id="ProtNLM"/>
    </source>
</evidence>
<dbReference type="EMBL" id="JAACJN010000344">
    <property type="protein sequence ID" value="KAF5347035.1"/>
    <property type="molecule type" value="Genomic_DNA"/>
</dbReference>
<feature type="region of interest" description="Disordered" evidence="1">
    <location>
        <begin position="778"/>
        <end position="870"/>
    </location>
</feature>
<comment type="caution">
    <text evidence="6">The sequence shown here is derived from an EMBL/GenBank/DDBJ whole genome shotgun (WGS) entry which is preliminary data.</text>
</comment>
<dbReference type="InterPro" id="IPR032514">
    <property type="entry name" value="GtaA_central"/>
</dbReference>